<organism evidence="1 2">
    <name type="scientific">Methanosphaerula palustris (strain ATCC BAA-1556 / DSM 19958 / E1-9c)</name>
    <dbReference type="NCBI Taxonomy" id="521011"/>
    <lineage>
        <taxon>Archaea</taxon>
        <taxon>Methanobacteriati</taxon>
        <taxon>Methanobacteriota</taxon>
        <taxon>Stenosarchaea group</taxon>
        <taxon>Methanomicrobia</taxon>
        <taxon>Methanomicrobiales</taxon>
        <taxon>Methanoregulaceae</taxon>
        <taxon>Methanosphaerula</taxon>
    </lineage>
</organism>
<dbReference type="Gene3D" id="3.20.20.80">
    <property type="entry name" value="Glycosidases"/>
    <property type="match status" value="1"/>
</dbReference>
<dbReference type="EMBL" id="CP001338">
    <property type="protein sequence ID" value="ACL16740.1"/>
    <property type="molecule type" value="Genomic_DNA"/>
</dbReference>
<reference evidence="1 2" key="1">
    <citation type="journal article" date="2015" name="Genome Announc.">
        <title>Complete Genome Sequence of Methanosphaerula palustris E1-9CT, a Hydrogenotrophic Methanogen Isolated from a Minerotrophic Fen Peatland.</title>
        <authorList>
            <person name="Cadillo-Quiroz H."/>
            <person name="Browne P."/>
            <person name="Kyrpides N."/>
            <person name="Woyke T."/>
            <person name="Goodwin L."/>
            <person name="Detter C."/>
            <person name="Yavitt J.B."/>
            <person name="Zinder S.H."/>
        </authorList>
    </citation>
    <scope>NUCLEOTIDE SEQUENCE [LARGE SCALE GENOMIC DNA]</scope>
    <source>
        <strain evidence="2">ATCC BAA-1556 / DSM 19958 / E1-9c</strain>
    </source>
</reference>
<dbReference type="HOGENOM" id="CLU_047695_0_0_2"/>
<accession>B8GI00</accession>
<proteinExistence type="predicted"/>
<evidence type="ECO:0000313" key="1">
    <source>
        <dbReference type="EMBL" id="ACL16740.1"/>
    </source>
</evidence>
<dbReference type="KEGG" id="mpl:Mpal_1411"/>
<dbReference type="STRING" id="521011.Mpal_1411"/>
<dbReference type="AlphaFoldDB" id="B8GI00"/>
<dbReference type="InterPro" id="IPR017853">
    <property type="entry name" value="GH"/>
</dbReference>
<gene>
    <name evidence="1" type="ordered locus">Mpal_1411</name>
</gene>
<dbReference type="eggNOG" id="arCOG12992">
    <property type="taxonomic scope" value="Archaea"/>
</dbReference>
<dbReference type="Proteomes" id="UP000002457">
    <property type="component" value="Chromosome"/>
</dbReference>
<sequence length="367" mass="41852">MNLGRWKRLSGYRSATGIYPTGFKQKSMKYRGINYDVGTNYRQGRSSREEFDPAVVEQEIGIIDSELHCNAIRISGYDISRLVVASEYALAHDLTVFFSPSTINASRKETEDYILRGALAAEELRVKYEKVIYVAGCELSLFSQGFIRGDTTEARLRQMFGPLSILMNAAGIPRGYNKNLNMFFRKMLPEIKKLFGGQVTYASGTWESVDWSLFDLVGIDHYRSSYNRSLYRDQLKGYFRHGKPVVVLEFGCCCYRGAEDKGPAGWMIVDWDRDRPELKGNFVRDESVQSEYLMELLDIFSDEPVAGAFVFTFVQPSYVSDENPKYDLDMAGYGIVKMLAKGSEPSCRNMPWVPKKAFSLLADYYSR</sequence>
<keyword evidence="2" id="KW-1185">Reference proteome</keyword>
<name>B8GI00_METPE</name>
<evidence type="ECO:0000313" key="2">
    <source>
        <dbReference type="Proteomes" id="UP000002457"/>
    </source>
</evidence>
<dbReference type="SUPFAM" id="SSF51445">
    <property type="entry name" value="(Trans)glycosidases"/>
    <property type="match status" value="1"/>
</dbReference>
<protein>
    <submittedName>
        <fullName evidence="1">Abortive infection protein</fullName>
    </submittedName>
</protein>